<keyword evidence="2" id="KW-1185">Reference proteome</keyword>
<sequence>MSEYISENGEEEDRKIIEVLEECSDVSCLTTNVLSTVHGVIELAGVVIIPIDKFLPLFKDITNIFLE</sequence>
<evidence type="ECO:0000313" key="2">
    <source>
        <dbReference type="Proteomes" id="UP000789342"/>
    </source>
</evidence>
<organism evidence="1 2">
    <name type="scientific">Acaulospora morrowiae</name>
    <dbReference type="NCBI Taxonomy" id="94023"/>
    <lineage>
        <taxon>Eukaryota</taxon>
        <taxon>Fungi</taxon>
        <taxon>Fungi incertae sedis</taxon>
        <taxon>Mucoromycota</taxon>
        <taxon>Glomeromycotina</taxon>
        <taxon>Glomeromycetes</taxon>
        <taxon>Diversisporales</taxon>
        <taxon>Acaulosporaceae</taxon>
        <taxon>Acaulospora</taxon>
    </lineage>
</organism>
<protein>
    <submittedName>
        <fullName evidence="1">7368_t:CDS:1</fullName>
    </submittedName>
</protein>
<proteinExistence type="predicted"/>
<dbReference type="AlphaFoldDB" id="A0A9N9AXH5"/>
<dbReference type="Proteomes" id="UP000789342">
    <property type="component" value="Unassembled WGS sequence"/>
</dbReference>
<feature type="non-terminal residue" evidence="1">
    <location>
        <position position="67"/>
    </location>
</feature>
<reference evidence="1" key="1">
    <citation type="submission" date="2021-06" db="EMBL/GenBank/DDBJ databases">
        <authorList>
            <person name="Kallberg Y."/>
            <person name="Tangrot J."/>
            <person name="Rosling A."/>
        </authorList>
    </citation>
    <scope>NUCLEOTIDE SEQUENCE</scope>
    <source>
        <strain evidence="1">CL551</strain>
    </source>
</reference>
<dbReference type="EMBL" id="CAJVPV010003210">
    <property type="protein sequence ID" value="CAG8546222.1"/>
    <property type="molecule type" value="Genomic_DNA"/>
</dbReference>
<gene>
    <name evidence="1" type="ORF">AMORRO_LOCUS5361</name>
</gene>
<accession>A0A9N9AXH5</accession>
<name>A0A9N9AXH5_9GLOM</name>
<comment type="caution">
    <text evidence="1">The sequence shown here is derived from an EMBL/GenBank/DDBJ whole genome shotgun (WGS) entry which is preliminary data.</text>
</comment>
<evidence type="ECO:0000313" key="1">
    <source>
        <dbReference type="EMBL" id="CAG8546222.1"/>
    </source>
</evidence>